<protein>
    <submittedName>
        <fullName evidence="2">DNA-deoxyinosine glycosylase</fullName>
        <ecNumber evidence="2">3.2.2.15</ecNumber>
    </submittedName>
</protein>
<dbReference type="CDD" id="cd10032">
    <property type="entry name" value="UDG-F6_HDG"/>
    <property type="match status" value="1"/>
</dbReference>
<dbReference type="SUPFAM" id="SSF52141">
    <property type="entry name" value="Uracil-DNA glycosylase-like"/>
    <property type="match status" value="1"/>
</dbReference>
<sequence length="169" mass="18464">MTDDLSALARKRCFDPVVNADTRLLVLGSLPGDKSLRAQQYYGHPQNKFWELMGAVIAVDLRLLDYQARLAALLAHGVGLWDVIAEAERAGSLDGAIRNVSHNPLSDLVATLPRLRAIGFNGGTSARLGRKQLPSTKHALVDLPSSSPAYTLSFASKLQVWRQLSDYLL</sequence>
<name>A0A4Y9RX41_9BURK</name>
<dbReference type="EC" id="3.2.2.15" evidence="2"/>
<dbReference type="Gene3D" id="3.40.470.10">
    <property type="entry name" value="Uracil-DNA glycosylase-like domain"/>
    <property type="match status" value="1"/>
</dbReference>
<dbReference type="NCBIfam" id="TIGR04274">
    <property type="entry name" value="hypoxanDNAglyco"/>
    <property type="match status" value="1"/>
</dbReference>
<keyword evidence="3" id="KW-1185">Reference proteome</keyword>
<dbReference type="Pfam" id="PF03167">
    <property type="entry name" value="UDG"/>
    <property type="match status" value="1"/>
</dbReference>
<dbReference type="RefSeq" id="WP_135204923.1">
    <property type="nucleotide sequence ID" value="NZ_SPVG01000270.1"/>
</dbReference>
<keyword evidence="2" id="KW-0378">Hydrolase</keyword>
<evidence type="ECO:0000259" key="1">
    <source>
        <dbReference type="SMART" id="SM00986"/>
    </source>
</evidence>
<proteinExistence type="predicted"/>
<dbReference type="GO" id="GO:0033958">
    <property type="term" value="F:DNA-deoxyinosine glycosylase activity"/>
    <property type="evidence" value="ECO:0007669"/>
    <property type="project" value="UniProtKB-EC"/>
</dbReference>
<evidence type="ECO:0000313" key="3">
    <source>
        <dbReference type="Proteomes" id="UP000297729"/>
    </source>
</evidence>
<reference evidence="2 3" key="1">
    <citation type="submission" date="2019-03" db="EMBL/GenBank/DDBJ databases">
        <title>Draft Genome Sequence of Duganella callidus sp. nov., a Novel Duganella Species Isolated from Cultivated Soil.</title>
        <authorList>
            <person name="Raths R."/>
            <person name="Peta V."/>
            <person name="Bucking H."/>
        </authorList>
    </citation>
    <scope>NUCLEOTIDE SEQUENCE [LARGE SCALE GENOMIC DNA]</scope>
    <source>
        <strain evidence="2 3">DN04</strain>
    </source>
</reference>
<dbReference type="AlphaFoldDB" id="A0A4Y9RX41"/>
<dbReference type="EMBL" id="SPVG01000270">
    <property type="protein sequence ID" value="TFW13710.1"/>
    <property type="molecule type" value="Genomic_DNA"/>
</dbReference>
<accession>A0A4Y9RX41</accession>
<dbReference type="OrthoDB" id="9799921at2"/>
<dbReference type="InterPro" id="IPR036895">
    <property type="entry name" value="Uracil-DNA_glycosylase-like_sf"/>
</dbReference>
<dbReference type="InterPro" id="IPR005122">
    <property type="entry name" value="Uracil-DNA_glycosylase-like"/>
</dbReference>
<dbReference type="SMART" id="SM00987">
    <property type="entry name" value="UreE_C"/>
    <property type="match status" value="1"/>
</dbReference>
<organism evidence="2 3">
    <name type="scientific">Duganella callida</name>
    <dbReference type="NCBI Taxonomy" id="2561932"/>
    <lineage>
        <taxon>Bacteria</taxon>
        <taxon>Pseudomonadati</taxon>
        <taxon>Pseudomonadota</taxon>
        <taxon>Betaproteobacteria</taxon>
        <taxon>Burkholderiales</taxon>
        <taxon>Oxalobacteraceae</taxon>
        <taxon>Telluria group</taxon>
        <taxon>Duganella</taxon>
    </lineage>
</organism>
<dbReference type="SMART" id="SM00986">
    <property type="entry name" value="UDG"/>
    <property type="match status" value="1"/>
</dbReference>
<comment type="caution">
    <text evidence="2">The sequence shown here is derived from an EMBL/GenBank/DDBJ whole genome shotgun (WGS) entry which is preliminary data.</text>
</comment>
<feature type="domain" description="Uracil-DNA glycosylase-like" evidence="1">
    <location>
        <begin position="15"/>
        <end position="165"/>
    </location>
</feature>
<dbReference type="InterPro" id="IPR026353">
    <property type="entry name" value="Hypoxan-DNA_Glyclase"/>
</dbReference>
<dbReference type="Proteomes" id="UP000297729">
    <property type="component" value="Unassembled WGS sequence"/>
</dbReference>
<gene>
    <name evidence="2" type="ORF">E4L98_28535</name>
</gene>
<keyword evidence="2" id="KW-0326">Glycosidase</keyword>
<evidence type="ECO:0000313" key="2">
    <source>
        <dbReference type="EMBL" id="TFW13710.1"/>
    </source>
</evidence>